<name>A0ABY9DRJ4_VITVI</name>
<evidence type="ECO:0000313" key="10">
    <source>
        <dbReference type="Proteomes" id="UP001227230"/>
    </source>
</evidence>
<keyword evidence="6" id="KW-0175">Coiled coil</keyword>
<dbReference type="InterPro" id="IPR027417">
    <property type="entry name" value="P-loop_NTPase"/>
</dbReference>
<reference evidence="9 10" key="1">
    <citation type="journal article" date="2023" name="Hortic Res">
        <title>The complete reference genome for grapevine (Vitis vinifera L.) genetics and breeding.</title>
        <authorList>
            <person name="Shi X."/>
            <person name="Cao S."/>
            <person name="Wang X."/>
            <person name="Huang S."/>
            <person name="Wang Y."/>
            <person name="Liu Z."/>
            <person name="Liu W."/>
            <person name="Leng X."/>
            <person name="Peng Y."/>
            <person name="Wang N."/>
            <person name="Wang Y."/>
            <person name="Ma Z."/>
            <person name="Xu X."/>
            <person name="Zhang F."/>
            <person name="Xue H."/>
            <person name="Zhong H."/>
            <person name="Wang Y."/>
            <person name="Zhang K."/>
            <person name="Velt A."/>
            <person name="Avia K."/>
            <person name="Holtgrawe D."/>
            <person name="Grimplet J."/>
            <person name="Matus J.T."/>
            <person name="Ware D."/>
            <person name="Wu X."/>
            <person name="Wang H."/>
            <person name="Liu C."/>
            <person name="Fang Y."/>
            <person name="Rustenholz C."/>
            <person name="Cheng Z."/>
            <person name="Xiao H."/>
            <person name="Zhou Y."/>
        </authorList>
    </citation>
    <scope>NUCLEOTIDE SEQUENCE [LARGE SCALE GENOMIC DNA]</scope>
    <source>
        <strain evidence="10">cv. Pinot noir / PN40024</strain>
        <tissue evidence="9">Leaf</tissue>
    </source>
</reference>
<feature type="region of interest" description="Disordered" evidence="7">
    <location>
        <begin position="952"/>
        <end position="983"/>
    </location>
</feature>
<sequence length="1273" mass="140265">METQSSPPCPYTVTVRRNPHRKARATPSTSVPPRPLLSNPITSEIPAFPIQEILAMQVPQTLPTPSPENLRVFLRIRPLITLQGSGKCGSRGNQSSKSVAKNVWPQNPSTKIKRKKNKNSEICIAVNNTQSVTLSPPSHLKDLKRIKSEVYEGFSHVFSADSSQEEVYERMVKPLVEDFINGKSGMLAALGPSGSGKTHTVFGCPREPGMVPLALQQIFKRTEGSGSEATRSFYISIFEIYSERGKGERMLDLSPGGADLFMQQSSIKGLQEVVISDVAQAESLIAQGMLKRCTAMTNSNSQSSRSQCIINIRSAPNNLESDVGVQLNSAVLTIVDLAGAEREKRTGNQGARLLESNFINNTSMVFGLCLRSLLEHQRNPKKPLQKHFQNSLLTRYLRDYLEGKKRMALILTIKPGEEDYLDTSFLLKQASPYMKIKFNNVEELSDLVANKRHVRTLPRFEQRKRMKFSNPDACVIEEANSVGDEQRLCVCDEEVNPEELKETGTVKALVQSPRNSKLDVYDSTFLKLNGVELAKRERNNQIMQGFAKALWDVLKQYKEKLEEAENQVQSLRESLKSEKAKYFELDKEMKDLKSHCSCCKEKVVESTLPKENSNSELTVDDSSQLEGHGSSNIDEINMGVSLNLDLEAFEHGSTPAKCDSSVQQELDAFLQVESSDMVDSSCLCIKDFQHQNSQVIQGVPSSDMVGFECIDNELKHNATYNQEHWSFSRNGKSAEDLNELKYLEIDDNNLKAEVTAGTKLSKSLFSSSQSPVMVSDNNCSSVELDQLHTEEDKILLDPPLMPKVDVAVTPECKTGNVPESEAELNSCSKPLWDPPLMPKEDVAVTRVSNTGNVPESEAEVNSCSKPLWDPPLMPKEDVAVTGVCNTGNVPESESEPNSCSKRLLDPPLMPKEDVAVTQVCDTGDMPESEAELDSFSKPLLLYPPLMPKEDVSVTQARNTSNVSESESEPNSCSKQFLDPPLMPKEDVAVTQVCDTGEMPESETELNSCSKPFLDPWLIPEKDVAVTQVSDTGDVPESESEINSCSKPLMDSPLVPEEDVAVTQVSDTDDVPESESELNSCSKPLMDSPLVPEEDVAVTQGCYIGDVKESESEVNSCSKPLLDPQLMSKEDVAVTQVCDTDDVPGSEAEVNSCSKTLLAPQLMPKEDVAVTRVCYTGDVPESEAEVTSCSSKPLLAESEAEPNSCSKALKAEKPRRRLLPASSVLLRDIGGLDLEDENQKPRGTRGGKKLAADEINRTQGSISLMRLLKSNLRL</sequence>
<evidence type="ECO:0000256" key="3">
    <source>
        <dbReference type="ARBA" id="ARBA00022840"/>
    </source>
</evidence>
<dbReference type="Gene3D" id="3.40.850.10">
    <property type="entry name" value="Kinesin motor domain"/>
    <property type="match status" value="1"/>
</dbReference>
<keyword evidence="3 5" id="KW-0067">ATP-binding</keyword>
<feature type="compositionally biased region" description="Polar residues" evidence="7">
    <location>
        <begin position="887"/>
        <end position="900"/>
    </location>
</feature>
<feature type="compositionally biased region" description="Low complexity" evidence="7">
    <location>
        <begin position="958"/>
        <end position="973"/>
    </location>
</feature>
<evidence type="ECO:0000256" key="2">
    <source>
        <dbReference type="ARBA" id="ARBA00022741"/>
    </source>
</evidence>
<keyword evidence="10" id="KW-1185">Reference proteome</keyword>
<feature type="coiled-coil region" evidence="6">
    <location>
        <begin position="547"/>
        <end position="588"/>
    </location>
</feature>
<organism evidence="9 10">
    <name type="scientific">Vitis vinifera</name>
    <name type="common">Grape</name>
    <dbReference type="NCBI Taxonomy" id="29760"/>
    <lineage>
        <taxon>Eukaryota</taxon>
        <taxon>Viridiplantae</taxon>
        <taxon>Streptophyta</taxon>
        <taxon>Embryophyta</taxon>
        <taxon>Tracheophyta</taxon>
        <taxon>Spermatophyta</taxon>
        <taxon>Magnoliopsida</taxon>
        <taxon>eudicotyledons</taxon>
        <taxon>Gunneridae</taxon>
        <taxon>Pentapetalae</taxon>
        <taxon>rosids</taxon>
        <taxon>Vitales</taxon>
        <taxon>Vitaceae</taxon>
        <taxon>Viteae</taxon>
        <taxon>Vitis</taxon>
    </lineage>
</organism>
<feature type="region of interest" description="Disordered" evidence="7">
    <location>
        <begin position="1068"/>
        <end position="1087"/>
    </location>
</feature>
<proteinExistence type="inferred from homology"/>
<accession>A0ABY9DRJ4</accession>
<dbReference type="PRINTS" id="PR00380">
    <property type="entry name" value="KINESINHEAVY"/>
</dbReference>
<evidence type="ECO:0000256" key="7">
    <source>
        <dbReference type="SAM" id="MobiDB-lite"/>
    </source>
</evidence>
<dbReference type="PANTHER" id="PTHR24115:SF1008">
    <property type="entry name" value="KINESIN-LIKE PROTEIN SUBITO"/>
    <property type="match status" value="1"/>
</dbReference>
<dbReference type="SUPFAM" id="SSF52540">
    <property type="entry name" value="P-loop containing nucleoside triphosphate hydrolases"/>
    <property type="match status" value="1"/>
</dbReference>
<keyword evidence="4 5" id="KW-0505">Motor protein</keyword>
<dbReference type="PANTHER" id="PTHR24115">
    <property type="entry name" value="KINESIN-RELATED"/>
    <property type="match status" value="1"/>
</dbReference>
<feature type="domain" description="Kinesin motor" evidence="8">
    <location>
        <begin position="69"/>
        <end position="436"/>
    </location>
</feature>
<gene>
    <name evidence="9" type="ORF">VitviT2T_027903</name>
</gene>
<dbReference type="SMART" id="SM00129">
    <property type="entry name" value="KISc"/>
    <property type="match status" value="1"/>
</dbReference>
<feature type="region of interest" description="Disordered" evidence="7">
    <location>
        <begin position="1"/>
        <end position="38"/>
    </location>
</feature>
<feature type="region of interest" description="Disordered" evidence="7">
    <location>
        <begin position="887"/>
        <end position="906"/>
    </location>
</feature>
<evidence type="ECO:0000256" key="6">
    <source>
        <dbReference type="SAM" id="Coils"/>
    </source>
</evidence>
<dbReference type="InterPro" id="IPR027640">
    <property type="entry name" value="Kinesin-like_fam"/>
</dbReference>
<dbReference type="EMBL" id="CP126665">
    <property type="protein sequence ID" value="WKA10328.1"/>
    <property type="molecule type" value="Genomic_DNA"/>
</dbReference>
<comment type="similarity">
    <text evidence="5">Belongs to the TRAFAC class myosin-kinesin ATPase superfamily. Kinesin family.</text>
</comment>
<dbReference type="Pfam" id="PF00225">
    <property type="entry name" value="Kinesin"/>
    <property type="match status" value="1"/>
</dbReference>
<evidence type="ECO:0000256" key="4">
    <source>
        <dbReference type="ARBA" id="ARBA00023175"/>
    </source>
</evidence>
<feature type="binding site" evidence="5">
    <location>
        <begin position="191"/>
        <end position="198"/>
    </location>
    <ligand>
        <name>ATP</name>
        <dbReference type="ChEBI" id="CHEBI:30616"/>
    </ligand>
</feature>
<keyword evidence="2 5" id="KW-0547">Nucleotide-binding</keyword>
<evidence type="ECO:0000313" key="9">
    <source>
        <dbReference type="EMBL" id="WKA10328.1"/>
    </source>
</evidence>
<dbReference type="InterPro" id="IPR036961">
    <property type="entry name" value="Kinesin_motor_dom_sf"/>
</dbReference>
<evidence type="ECO:0000259" key="8">
    <source>
        <dbReference type="PROSITE" id="PS50067"/>
    </source>
</evidence>
<dbReference type="InterPro" id="IPR001752">
    <property type="entry name" value="Kinesin_motor_dom"/>
</dbReference>
<feature type="region of interest" description="Disordered" evidence="7">
    <location>
        <begin position="610"/>
        <end position="632"/>
    </location>
</feature>
<dbReference type="Proteomes" id="UP001227230">
    <property type="component" value="Chromosome 18"/>
</dbReference>
<feature type="region of interest" description="Disordered" evidence="7">
    <location>
        <begin position="1031"/>
        <end position="1050"/>
    </location>
</feature>
<dbReference type="PROSITE" id="PS50067">
    <property type="entry name" value="KINESIN_MOTOR_2"/>
    <property type="match status" value="1"/>
</dbReference>
<protein>
    <recommendedName>
        <fullName evidence="8">Kinesin motor domain-containing protein</fullName>
    </recommendedName>
</protein>
<evidence type="ECO:0000256" key="1">
    <source>
        <dbReference type="ARBA" id="ARBA00022701"/>
    </source>
</evidence>
<evidence type="ECO:0000256" key="5">
    <source>
        <dbReference type="PROSITE-ProRule" id="PRU00283"/>
    </source>
</evidence>
<keyword evidence="1" id="KW-0493">Microtubule</keyword>